<dbReference type="EMBL" id="KK784874">
    <property type="protein sequence ID" value="KDO85264.1"/>
    <property type="molecule type" value="Genomic_DNA"/>
</dbReference>
<keyword evidence="2" id="KW-0328">Glycosyltransferase</keyword>
<sequence>SYIEKLKASGSSNLVELIIKLEVSVNPLSCPVYDASFTLVLDIAKQLDVGRVAVAVFFTQSCAAIAIYCAMHLEMLDVTTTAAATKKQIYRPPAFLIGLLQLVLPNLPSLHPVTGQFHPVIEQLLEQFSNIKTADCVLFNLFDKLEEVFMWLKSRAIGPTVPSIHLEGDTDYAFSIFNLNNDACMIWLNANETRSLVSVSFGSSASLNAELMSEMVQALRQNGNNNFLLPVNFVEETSEKELVVTWCLQLEMLAHQAVGCSKHIASVDFFCRSKEVMLGERRQEITKSMHWKELAETAVDEGGCSDESIHEIVSRLVGV</sequence>
<gene>
    <name evidence="3" type="ORF">CISIN_1g046734mg</name>
</gene>
<dbReference type="GO" id="GO:0016757">
    <property type="term" value="F:glycosyltransferase activity"/>
    <property type="evidence" value="ECO:0007669"/>
    <property type="project" value="UniProtKB-KW"/>
</dbReference>
<dbReference type="SUPFAM" id="SSF53756">
    <property type="entry name" value="UDP-Glycosyltransferase/glycogen phosphorylase"/>
    <property type="match status" value="1"/>
</dbReference>
<dbReference type="PANTHER" id="PTHR11926:SF1375">
    <property type="entry name" value="GLYCOSYLTRANSFERASE"/>
    <property type="match status" value="1"/>
</dbReference>
<evidence type="ECO:0000256" key="1">
    <source>
        <dbReference type="ARBA" id="ARBA00009995"/>
    </source>
</evidence>
<organism evidence="3 4">
    <name type="scientific">Citrus sinensis</name>
    <name type="common">Sweet orange</name>
    <name type="synonym">Citrus aurantium var. sinensis</name>
    <dbReference type="NCBI Taxonomy" id="2711"/>
    <lineage>
        <taxon>Eukaryota</taxon>
        <taxon>Viridiplantae</taxon>
        <taxon>Streptophyta</taxon>
        <taxon>Embryophyta</taxon>
        <taxon>Tracheophyta</taxon>
        <taxon>Spermatophyta</taxon>
        <taxon>Magnoliopsida</taxon>
        <taxon>eudicotyledons</taxon>
        <taxon>Gunneridae</taxon>
        <taxon>Pentapetalae</taxon>
        <taxon>rosids</taxon>
        <taxon>malvids</taxon>
        <taxon>Sapindales</taxon>
        <taxon>Rutaceae</taxon>
        <taxon>Aurantioideae</taxon>
        <taxon>Citrus</taxon>
    </lineage>
</organism>
<dbReference type="Gene3D" id="3.40.50.2000">
    <property type="entry name" value="Glycogen Phosphorylase B"/>
    <property type="match status" value="2"/>
</dbReference>
<dbReference type="PANTHER" id="PTHR11926">
    <property type="entry name" value="GLUCOSYL/GLUCURONOSYL TRANSFERASES"/>
    <property type="match status" value="1"/>
</dbReference>
<feature type="non-terminal residue" evidence="3">
    <location>
        <position position="1"/>
    </location>
</feature>
<protein>
    <submittedName>
        <fullName evidence="3">Uncharacterized protein</fullName>
    </submittedName>
</protein>
<evidence type="ECO:0000313" key="3">
    <source>
        <dbReference type="EMBL" id="KDO85264.1"/>
    </source>
</evidence>
<accession>A0A067H0B2</accession>
<evidence type="ECO:0000256" key="2">
    <source>
        <dbReference type="ARBA" id="ARBA00022676"/>
    </source>
</evidence>
<dbReference type="Proteomes" id="UP000027120">
    <property type="component" value="Unassembled WGS sequence"/>
</dbReference>
<keyword evidence="2" id="KW-0808">Transferase</keyword>
<proteinExistence type="inferred from homology"/>
<comment type="similarity">
    <text evidence="1">Belongs to the UDP-glycosyltransferase family.</text>
</comment>
<keyword evidence="4" id="KW-1185">Reference proteome</keyword>
<dbReference type="STRING" id="2711.A0A067H0B2"/>
<reference evidence="3 4" key="1">
    <citation type="submission" date="2014-04" db="EMBL/GenBank/DDBJ databases">
        <authorList>
            <consortium name="International Citrus Genome Consortium"/>
            <person name="Gmitter F."/>
            <person name="Chen C."/>
            <person name="Farmerie W."/>
            <person name="Harkins T."/>
            <person name="Desany B."/>
            <person name="Mohiuddin M."/>
            <person name="Kodira C."/>
            <person name="Borodovsky M."/>
            <person name="Lomsadze A."/>
            <person name="Burns P."/>
            <person name="Jenkins J."/>
            <person name="Prochnik S."/>
            <person name="Shu S."/>
            <person name="Chapman J."/>
            <person name="Pitluck S."/>
            <person name="Schmutz J."/>
            <person name="Rokhsar D."/>
        </authorList>
    </citation>
    <scope>NUCLEOTIDE SEQUENCE</scope>
</reference>
<dbReference type="AlphaFoldDB" id="A0A067H0B2"/>
<evidence type="ECO:0000313" key="4">
    <source>
        <dbReference type="Proteomes" id="UP000027120"/>
    </source>
</evidence>
<dbReference type="SMR" id="A0A067H0B2"/>
<name>A0A067H0B2_CITSI</name>